<dbReference type="Pfam" id="PF24515">
    <property type="entry name" value="ARM_KNTC1_3rd"/>
    <property type="match status" value="1"/>
</dbReference>
<organism evidence="6 7">
    <name type="scientific">Daphnia sinensis</name>
    <dbReference type="NCBI Taxonomy" id="1820382"/>
    <lineage>
        <taxon>Eukaryota</taxon>
        <taxon>Metazoa</taxon>
        <taxon>Ecdysozoa</taxon>
        <taxon>Arthropoda</taxon>
        <taxon>Crustacea</taxon>
        <taxon>Branchiopoda</taxon>
        <taxon>Diplostraca</taxon>
        <taxon>Cladocera</taxon>
        <taxon>Anomopoda</taxon>
        <taxon>Daphniidae</taxon>
        <taxon>Daphnia</taxon>
        <taxon>Daphnia similis group</taxon>
    </lineage>
</organism>
<dbReference type="GO" id="GO:0000070">
    <property type="term" value="P:mitotic sister chromatid segregation"/>
    <property type="evidence" value="ECO:0007669"/>
    <property type="project" value="TreeGrafter"/>
</dbReference>
<accession>A0AAD5PY92</accession>
<dbReference type="InterPro" id="IPR036322">
    <property type="entry name" value="WD40_repeat_dom_sf"/>
</dbReference>
<comment type="caution">
    <text evidence="6">The sequence shown here is derived from an EMBL/GenBank/DDBJ whole genome shotgun (WGS) entry which is preliminary data.</text>
</comment>
<reference evidence="6 7" key="1">
    <citation type="submission" date="2022-05" db="EMBL/GenBank/DDBJ databases">
        <title>A multi-omics perspective on studying reproductive biology in Daphnia sinensis.</title>
        <authorList>
            <person name="Jia J."/>
        </authorList>
    </citation>
    <scope>NUCLEOTIDE SEQUENCE [LARGE SCALE GENOMIC DNA]</scope>
    <source>
        <strain evidence="6 7">WSL</strain>
    </source>
</reference>
<dbReference type="GO" id="GO:0007094">
    <property type="term" value="P:mitotic spindle assembly checkpoint signaling"/>
    <property type="evidence" value="ECO:0007669"/>
    <property type="project" value="TreeGrafter"/>
</dbReference>
<evidence type="ECO:0000313" key="7">
    <source>
        <dbReference type="Proteomes" id="UP000820818"/>
    </source>
</evidence>
<evidence type="ECO:0000259" key="4">
    <source>
        <dbReference type="Pfam" id="PF24516"/>
    </source>
</evidence>
<dbReference type="InterPro" id="IPR019527">
    <property type="entry name" value="RZZ-complex_KNTC1/ROD_C"/>
</dbReference>
<dbReference type="InterPro" id="IPR055402">
    <property type="entry name" value="KNTC1_N"/>
</dbReference>
<dbReference type="InterPro" id="IPR055404">
    <property type="entry name" value="ARM_KNTC1_2nd"/>
</dbReference>
<dbReference type="EMBL" id="WJBH02000003">
    <property type="protein sequence ID" value="KAI9562168.1"/>
    <property type="molecule type" value="Genomic_DNA"/>
</dbReference>
<dbReference type="GO" id="GO:0005828">
    <property type="term" value="C:kinetochore microtubule"/>
    <property type="evidence" value="ECO:0007669"/>
    <property type="project" value="TreeGrafter"/>
</dbReference>
<dbReference type="SUPFAM" id="SSF50978">
    <property type="entry name" value="WD40 repeat-like"/>
    <property type="match status" value="1"/>
</dbReference>
<dbReference type="GO" id="GO:0005737">
    <property type="term" value="C:cytoplasm"/>
    <property type="evidence" value="ECO:0007669"/>
    <property type="project" value="TreeGrafter"/>
</dbReference>
<gene>
    <name evidence="6" type="ORF">GHT06_013133</name>
</gene>
<evidence type="ECO:0000259" key="3">
    <source>
        <dbReference type="Pfam" id="PF24515"/>
    </source>
</evidence>
<dbReference type="Proteomes" id="UP000820818">
    <property type="component" value="Linkage Group LG3"/>
</dbReference>
<proteinExistence type="predicted"/>
<keyword evidence="7" id="KW-1185">Reference proteome</keyword>
<feature type="domain" description="KNTC1 N-terminal" evidence="2">
    <location>
        <begin position="20"/>
        <end position="364"/>
    </location>
</feature>
<dbReference type="Pfam" id="PF24516">
    <property type="entry name" value="ARM_KNTC1_2nd"/>
    <property type="match status" value="1"/>
</dbReference>
<feature type="domain" description="KNTC1 first ARM-repeats" evidence="5">
    <location>
        <begin position="373"/>
        <end position="615"/>
    </location>
</feature>
<dbReference type="InterPro" id="IPR055403">
    <property type="entry name" value="ARM_KNTC1_1st"/>
</dbReference>
<evidence type="ECO:0000259" key="1">
    <source>
        <dbReference type="Pfam" id="PF10493"/>
    </source>
</evidence>
<evidence type="ECO:0000313" key="6">
    <source>
        <dbReference type="EMBL" id="KAI9562168.1"/>
    </source>
</evidence>
<dbReference type="GO" id="GO:1903394">
    <property type="term" value="P:protein localization to kinetochore involved in kinetochore assembly"/>
    <property type="evidence" value="ECO:0007669"/>
    <property type="project" value="TreeGrafter"/>
</dbReference>
<dbReference type="GO" id="GO:1990423">
    <property type="term" value="C:RZZ complex"/>
    <property type="evidence" value="ECO:0007669"/>
    <property type="project" value="TreeGrafter"/>
</dbReference>
<evidence type="ECO:0000259" key="2">
    <source>
        <dbReference type="Pfam" id="PF24506"/>
    </source>
</evidence>
<feature type="domain" description="RZZ complex subunit KNTC1/ROD C-terminal" evidence="1">
    <location>
        <begin position="1513"/>
        <end position="1968"/>
    </location>
</feature>
<feature type="domain" description="KNTC1 second ARM-repeats" evidence="4">
    <location>
        <begin position="710"/>
        <end position="870"/>
    </location>
</feature>
<name>A0AAD5PY92_9CRUS</name>
<dbReference type="GO" id="GO:0031267">
    <property type="term" value="F:small GTPase binding"/>
    <property type="evidence" value="ECO:0007669"/>
    <property type="project" value="TreeGrafter"/>
</dbReference>
<protein>
    <recommendedName>
        <fullName evidence="8">RZZ complex subunit KNTC1/ROD C-terminal domain-containing protein</fullName>
    </recommendedName>
</protein>
<dbReference type="PANTHER" id="PTHR15688">
    <property type="entry name" value="KINETOCHORE-ASSOCIATED PROTEIN 1"/>
    <property type="match status" value="1"/>
</dbReference>
<dbReference type="Pfam" id="PF24506">
    <property type="entry name" value="KNTC1_N"/>
    <property type="match status" value="1"/>
</dbReference>
<dbReference type="Pfam" id="PF10493">
    <property type="entry name" value="Rod_C"/>
    <property type="match status" value="1"/>
</dbReference>
<dbReference type="PANTHER" id="PTHR15688:SF1">
    <property type="entry name" value="KINETOCHORE-ASSOCIATED PROTEIN 1"/>
    <property type="match status" value="1"/>
</dbReference>
<evidence type="ECO:0000259" key="5">
    <source>
        <dbReference type="Pfam" id="PF24520"/>
    </source>
</evidence>
<dbReference type="InterPro" id="IPR055405">
    <property type="entry name" value="ARM_KNTC1_3rd"/>
</dbReference>
<dbReference type="InterPro" id="IPR052802">
    <property type="entry name" value="KNTC1"/>
</dbReference>
<evidence type="ECO:0008006" key="8">
    <source>
        <dbReference type="Google" id="ProtNLM"/>
    </source>
</evidence>
<dbReference type="Pfam" id="PF24520">
    <property type="entry name" value="ARM_KNTC1_1st"/>
    <property type="match status" value="1"/>
</dbReference>
<sequence length="1985" mass="225774">MAACWNVINTEWDTDQETVNFGTRQCVVIDSTLFDVVTLATVECSNPGLKSEPRVHGNMWEQYTVIAVDSYCHILTDNCQTVLKSFSLDSHPSCLTWSPDGNFLFIVTEGGHMSVIYIPDSLLLATMPLPNFSLPNQAVYITIRKDEVLLLSSSGALLRLSNLNLAELTTALMNKNGQKAQEIQSKMKRDIVDCLLKTKVTAATVIEDFHGNAALVIGTIHGIFLWDFTKNLIITGAPLNCLLRQIESTSCNKFLIALNDEGQLICYDVDFLLPVYFVESNRQFVLFELDKTAKRLLSTDLADTGNSSIVMRSFMGSEVEYRVLVSDFCYLMPSSTKQGDIMFIEGARDRDGNVMTLRIRKMAEGRPVDRLRRLIARGKFEEGLRFAQNFDLDIQQVYTAKATRLSQELSIWANITPEEIPSKHQNLIDTLDCITELRFVVECCLKCAPTSVDYIRNLLNYARKRISLSKNKDEENERLLYIMDVCNVQEKLDTFDLIYGPNLIQYWYTIDMKDMFNTLLEILNMEEMTSALILWQRHSVEIVTDPSFAEEEALQLLGSIPSNLKSTTLLPWLQHVLPSLVQFDSDRIPLVIDWIVRKAASLEITEKLEWPRNALKFADTLLSSLKKVTKSSDGLMSPLFDCIQDLNEIVVLYEQYKIPITFSKFTQENRLATIILLLNWLPTAADVGPFLDAFLLPFMRRRALDIDESIFHYILNLLHNSVSWWHNGQAQWEQIVSTLITYIRSIEVQARSILAALCQAPVPWSPTVTELAEKGKKLEHSLADKIKEEHSIVPLKTVLRHYNIHVFDLNDMRLMDCIIRNILKQQTTECLEDALTVARASNAISENDVRTTYLTSLMCSDKRDLIIETLGKMPGSERASCCRKLIFFIEGTVNSYINKPKPITQRQADTCMSYLNDIWENFKSGSSYPSDGCLNGRIADLKNVYRLMSHGVAIPLNSYCHVKQRQDALRKFCKILLGKEVMDYTELNRVAHLLSLSESFALQEQILSARSAGKDDVMITCCHRLLVCAEDTTMAEACYIAAQCLNQSSAYDMIELQSQLAAKAATYCANDSLMDSSELCCLVNLRHLIQKRSSAVGTPDVYSSISSLGVYQDFTTPILNRDIMKFLSTAQARVLPCLEPNKGSNSIVGLSAQIPISEAAEILREFAKECLGVIQVLRGCRQLMPALYLAYASDSLVHLMFLHLRKLDLVTVYNKTISKHFDELSSQLLVRVMTANRPDVPDMALATSCLLILGPTEGFKYLVDLVKRSTSDRRRVFYIGFLGRLLFKLAATGGEEEGFFDSVILRCHWSMKLAPFGIHVQIPPIDEMVPIMDTLVTLEDVPLELLSSFCSDFPLDLNTALISRAQYLIVSTDAANMAGRIPKIRDVLSRLPPIDVQRLVHSVRNKVSPYNYELLTCLCGILYELQPDALDIRTMLELLEFLACYERSVPPGIMEHQNAFYRLPGSEEWPQKRLPMYYQIDASLAKNIYYEEFHVSNWTIWYNSPSLLPINRDEICMMAVNNTVKRYNKDCLDQTQIESLFSKIKQCLDSISTVSRAAACAADITQRLTTSPENYYASDLHMQQCEKWKNESDPAGIAAYNKSVKVHQRVQTEESLAYFRLWNKRYETLLPYPERLIRSLFEDCVTSRRFPDTNAAAENICQIFKLNLVALKHAMMQEWLPMIEQYQQEEFYQPYGKESNGTPSDLSVELQNKQNLDRVICLLSGSDCVSWIAYLREKALNDEERPSIRVRALTALQAALTEDQMVEHMELHSYTLNLRIKVLNFLSRLEVLGLVYKEEEFELTDKADLIRALLQSGASTQRCIALAIDLATCNIIQDADIWTNILEKVVKFNMLETAYSLIKDISEIRLLWVNPVMAPVWNLILQSPFKQNDSDVTSCVSALEMLWSCPILEDIDLDSLEKCVLCHDYPYLAALLLPFTRNTKRSDLIQRLQSFGSLQVLENKLREKCETFPYLNLITSLLSRA</sequence>
<feature type="domain" description="KNTC1 third ARM-repeats" evidence="3">
    <location>
        <begin position="1223"/>
        <end position="1417"/>
    </location>
</feature>